<organism evidence="1 2">
    <name type="scientific">Paenibacillus silvae</name>
    <dbReference type="NCBI Taxonomy" id="1325358"/>
    <lineage>
        <taxon>Bacteria</taxon>
        <taxon>Bacillati</taxon>
        <taxon>Bacillota</taxon>
        <taxon>Bacilli</taxon>
        <taxon>Bacillales</taxon>
        <taxon>Paenibacillaceae</taxon>
        <taxon>Paenibacillus</taxon>
    </lineage>
</organism>
<sequence>MFDSLSFDKPKWGGETFTHKWENIEHLYPSMLKMYNEDLLSFEQIAEATKTDWWTVKNMFKAKGADLLSTKERGIKRRARDFEKIYNLHYVDGLAFTKIYKEHGLSPTYCKQVLRENMNTMKK</sequence>
<protein>
    <submittedName>
        <fullName evidence="1">Uncharacterized protein</fullName>
    </submittedName>
</protein>
<accession>A0A2W6NQH4</accession>
<dbReference type="EMBL" id="QKWW01000006">
    <property type="protein sequence ID" value="PZT57528.1"/>
    <property type="molecule type" value="Genomic_DNA"/>
</dbReference>
<evidence type="ECO:0000313" key="2">
    <source>
        <dbReference type="Proteomes" id="UP000249204"/>
    </source>
</evidence>
<evidence type="ECO:0000313" key="1">
    <source>
        <dbReference type="EMBL" id="PZT57528.1"/>
    </source>
</evidence>
<dbReference type="Proteomes" id="UP000249204">
    <property type="component" value="Unassembled WGS sequence"/>
</dbReference>
<dbReference type="AlphaFoldDB" id="A0A2W6NQH4"/>
<gene>
    <name evidence="1" type="ORF">DN757_02430</name>
</gene>
<comment type="caution">
    <text evidence="1">The sequence shown here is derived from an EMBL/GenBank/DDBJ whole genome shotgun (WGS) entry which is preliminary data.</text>
</comment>
<name>A0A2W6NQH4_9BACL</name>
<proteinExistence type="predicted"/>
<reference evidence="1 2" key="1">
    <citation type="submission" date="2018-06" db="EMBL/GenBank/DDBJ databases">
        <title>Isolation of heavy metals resistant Paenibacillus silvae NC2 from Gold-Copper mine in ZiJin, China.</title>
        <authorList>
            <person name="Xu J."/>
            <person name="Mazhar H.S."/>
            <person name="Rensing C."/>
        </authorList>
    </citation>
    <scope>NUCLEOTIDE SEQUENCE [LARGE SCALE GENOMIC DNA]</scope>
    <source>
        <strain evidence="1 2">NC2</strain>
    </source>
</reference>